<dbReference type="GO" id="GO:0016151">
    <property type="term" value="F:nickel cation binding"/>
    <property type="evidence" value="ECO:0007669"/>
    <property type="project" value="UniProtKB-UniRule"/>
</dbReference>
<evidence type="ECO:0000256" key="5">
    <source>
        <dbReference type="ARBA" id="ARBA00022964"/>
    </source>
</evidence>
<keyword evidence="4 9" id="KW-0479">Metal-binding</keyword>
<comment type="caution">
    <text evidence="9">Lacks conserved residue(s) required for the propagation of feature annotation.</text>
</comment>
<dbReference type="Proteomes" id="UP000253250">
    <property type="component" value="Unassembled WGS sequence"/>
</dbReference>
<reference evidence="10 11" key="1">
    <citation type="submission" date="2018-02" db="EMBL/GenBank/DDBJ databases">
        <title>Insights into the biology of acidophilic members of the Acidiferrobacteraceae family derived from comparative genomic analyses.</title>
        <authorList>
            <person name="Issotta F."/>
            <person name="Thyssen C."/>
            <person name="Mena C."/>
            <person name="Moya A."/>
            <person name="Bellenberg S."/>
            <person name="Sproer C."/>
            <person name="Covarrubias P.C."/>
            <person name="Sand W."/>
            <person name="Quatrini R."/>
            <person name="Vera M."/>
        </authorList>
    </citation>
    <scope>NUCLEOTIDE SEQUENCE [LARGE SCALE GENOMIC DNA]</scope>
    <source>
        <strain evidence="11">m-1</strain>
    </source>
</reference>
<evidence type="ECO:0000256" key="1">
    <source>
        <dbReference type="ARBA" id="ARBA00000428"/>
    </source>
</evidence>
<comment type="catalytic activity">
    <reaction evidence="9">
        <text>1,2-dihydroxy-5-(methylsulfanyl)pent-1-en-3-one + O2 = 3-(methylsulfanyl)propanoate + CO + formate + 2 H(+)</text>
        <dbReference type="Rhea" id="RHEA:14161"/>
        <dbReference type="ChEBI" id="CHEBI:15378"/>
        <dbReference type="ChEBI" id="CHEBI:15379"/>
        <dbReference type="ChEBI" id="CHEBI:15740"/>
        <dbReference type="ChEBI" id="CHEBI:17245"/>
        <dbReference type="ChEBI" id="CHEBI:49016"/>
        <dbReference type="ChEBI" id="CHEBI:49252"/>
        <dbReference type="EC" id="1.13.11.53"/>
    </reaction>
</comment>
<comment type="cofactor">
    <cofactor evidence="9">
        <name>Fe(2+)</name>
        <dbReference type="ChEBI" id="CHEBI:29033"/>
    </cofactor>
    <text evidence="9">Binds 1 Fe(2+) cation per monomer.</text>
</comment>
<keyword evidence="3 9" id="KW-0028">Amino-acid biosynthesis</keyword>
<feature type="binding site" evidence="9">
    <location>
        <position position="106"/>
    </location>
    <ligand>
        <name>Fe(2+)</name>
        <dbReference type="ChEBI" id="CHEBI:29033"/>
    </ligand>
</feature>
<dbReference type="Pfam" id="PF03079">
    <property type="entry name" value="ARD"/>
    <property type="match status" value="1"/>
</dbReference>
<keyword evidence="11" id="KW-1185">Reference proteome</keyword>
<dbReference type="RefSeq" id="WP_114282106.1">
    <property type="nucleotide sequence ID" value="NZ_PSYR01000001.1"/>
</dbReference>
<dbReference type="GO" id="GO:0010308">
    <property type="term" value="F:acireductone dioxygenase (Ni2+-requiring) activity"/>
    <property type="evidence" value="ECO:0007669"/>
    <property type="project" value="UniProtKB-UniRule"/>
</dbReference>
<dbReference type="GO" id="GO:0010309">
    <property type="term" value="F:acireductone dioxygenase [iron(II)-requiring] activity"/>
    <property type="evidence" value="ECO:0007669"/>
    <property type="project" value="UniProtKB-UniRule"/>
</dbReference>
<feature type="binding site" evidence="9">
    <location>
        <position position="145"/>
    </location>
    <ligand>
        <name>Fe(2+)</name>
        <dbReference type="ChEBI" id="CHEBI:29033"/>
    </ligand>
</feature>
<dbReference type="GO" id="GO:0019509">
    <property type="term" value="P:L-methionine salvage from methylthioadenosine"/>
    <property type="evidence" value="ECO:0007669"/>
    <property type="project" value="UniProtKB-UniRule"/>
</dbReference>
<dbReference type="InterPro" id="IPR014710">
    <property type="entry name" value="RmlC-like_jellyroll"/>
</dbReference>
<dbReference type="EMBL" id="PSYR01000001">
    <property type="protein sequence ID" value="RCN58293.1"/>
    <property type="molecule type" value="Genomic_DNA"/>
</dbReference>
<organism evidence="10 11">
    <name type="scientific">Acidiferrobacter thiooxydans</name>
    <dbReference type="NCBI Taxonomy" id="163359"/>
    <lineage>
        <taxon>Bacteria</taxon>
        <taxon>Pseudomonadati</taxon>
        <taxon>Pseudomonadota</taxon>
        <taxon>Gammaproteobacteria</taxon>
        <taxon>Acidiferrobacterales</taxon>
        <taxon>Acidiferrobacteraceae</taxon>
        <taxon>Acidiferrobacter</taxon>
    </lineage>
</organism>
<feature type="binding site" evidence="9">
    <location>
        <position position="102"/>
    </location>
    <ligand>
        <name>Fe(2+)</name>
        <dbReference type="ChEBI" id="CHEBI:29033"/>
    </ligand>
</feature>
<protein>
    <recommendedName>
        <fullName evidence="9">Acireductone dioxygenase</fullName>
    </recommendedName>
    <alternativeName>
        <fullName evidence="9">1,2-dihydroxy-3-keto-5-methylthiopentene dioxygenase</fullName>
        <shortName evidence="9">DHK-MTPene dioxygenase</shortName>
    </alternativeName>
    <alternativeName>
        <fullName evidence="9">Acireductone dioxygenase (Fe(2+)-requiring)</fullName>
        <shortName evidence="9">ARD'</shortName>
        <shortName evidence="9">Fe-ARD</shortName>
        <ecNumber evidence="9">1.13.11.54</ecNumber>
    </alternativeName>
    <alternativeName>
        <fullName evidence="9">Acireductone dioxygenase (Ni(2+)-requiring)</fullName>
        <shortName evidence="9">ARD</shortName>
        <shortName evidence="9">Ni-ARD</shortName>
        <ecNumber evidence="9">1.13.11.53</ecNumber>
    </alternativeName>
</protein>
<feature type="binding site" evidence="9">
    <location>
        <position position="102"/>
    </location>
    <ligand>
        <name>Ni(2+)</name>
        <dbReference type="ChEBI" id="CHEBI:49786"/>
    </ligand>
</feature>
<dbReference type="EC" id="1.13.11.53" evidence="9"/>
<evidence type="ECO:0000256" key="7">
    <source>
        <dbReference type="ARBA" id="ARBA00023004"/>
    </source>
</evidence>
<keyword evidence="6 9" id="KW-0560">Oxidoreductase</keyword>
<feature type="binding site" evidence="9">
    <location>
        <position position="106"/>
    </location>
    <ligand>
        <name>Ni(2+)</name>
        <dbReference type="ChEBI" id="CHEBI:49786"/>
    </ligand>
</feature>
<comment type="similarity">
    <text evidence="9">Belongs to the acireductone dioxygenase (ARD) family.</text>
</comment>
<comment type="subunit">
    <text evidence="9">Monomer.</text>
</comment>
<dbReference type="EC" id="1.13.11.54" evidence="9"/>
<dbReference type="InterPro" id="IPR023956">
    <property type="entry name" value="ARD_bac"/>
</dbReference>
<dbReference type="GO" id="GO:0019284">
    <property type="term" value="P:L-methionine salvage from S-adenosylmethionine"/>
    <property type="evidence" value="ECO:0007669"/>
    <property type="project" value="InterPro"/>
</dbReference>
<evidence type="ECO:0000256" key="4">
    <source>
        <dbReference type="ARBA" id="ARBA00022723"/>
    </source>
</evidence>
<comment type="pathway">
    <text evidence="9">Amino-acid biosynthesis; L-methionine biosynthesis via salvage pathway; L-methionine from S-methyl-5-thio-alpha-D-ribose 1-phosphate: step 5/6.</text>
</comment>
<comment type="cofactor">
    <cofactor evidence="9">
        <name>Ni(2+)</name>
        <dbReference type="ChEBI" id="CHEBI:49786"/>
    </cofactor>
    <text evidence="9">Binds 1 nickel ion per monomer.</text>
</comment>
<dbReference type="InterPro" id="IPR004313">
    <property type="entry name" value="ARD"/>
</dbReference>
<dbReference type="SUPFAM" id="SSF51182">
    <property type="entry name" value="RmlC-like cupins"/>
    <property type="match status" value="1"/>
</dbReference>
<feature type="binding site" evidence="9">
    <location>
        <position position="100"/>
    </location>
    <ligand>
        <name>Fe(2+)</name>
        <dbReference type="ChEBI" id="CHEBI:29033"/>
    </ligand>
</feature>
<feature type="site" description="Important to generate the dianion" evidence="9">
    <location>
        <position position="108"/>
    </location>
</feature>
<sequence>MAELRLQDGSRVTEPARIAAHLAPLGVTLRHWPLPEGALARELLAAQVLTDAQKEQLLGLVEHRFQALQAESGYQARDLIVLHEELAGLREALAKFSAIHYHDDDEVRYVLAGAGYFGFVEQDGTQMLLKVVAGDYINVPARAEHWFVMGDAPRIKAVRYFTDQAGWIPVYTHTPIVLA</sequence>
<feature type="site" description="May play a role in transmitting local conformational changes" evidence="9">
    <location>
        <position position="105"/>
    </location>
</feature>
<evidence type="ECO:0000256" key="8">
    <source>
        <dbReference type="ARBA" id="ARBA00023167"/>
    </source>
</evidence>
<evidence type="ECO:0000256" key="6">
    <source>
        <dbReference type="ARBA" id="ARBA00023002"/>
    </source>
</evidence>
<comment type="function">
    <text evidence="9">Catalyzes 2 different reactions between oxygene and the acireductone 1,2-dihydroxy-3-keto-5-methylthiopentene (DHK-MTPene) depending upon the metal bound in the active site. Fe-containing acireductone dioxygenase (Fe-ARD) produces formate and 2-keto-4-methylthiobutyrate (KMTB), the alpha-ketoacid precursor of methionine in the methionine recycle pathway. Ni-containing acireductone dioxygenase (Ni-ARD) produces methylthiopropionate, carbon monoxide and formate, and does not lie on the methionine recycle pathway.</text>
</comment>
<name>A0A368HFW5_9GAMM</name>
<dbReference type="UniPathway" id="UPA00904">
    <property type="reaction ID" value="UER00878"/>
</dbReference>
<feature type="binding site" evidence="9">
    <location>
        <position position="100"/>
    </location>
    <ligand>
        <name>Ni(2+)</name>
        <dbReference type="ChEBI" id="CHEBI:49786"/>
    </ligand>
</feature>
<dbReference type="Gene3D" id="2.60.120.10">
    <property type="entry name" value="Jelly Rolls"/>
    <property type="match status" value="1"/>
</dbReference>
<keyword evidence="5 9" id="KW-0223">Dioxygenase</keyword>
<dbReference type="CDD" id="cd02232">
    <property type="entry name" value="cupin_ARD"/>
    <property type="match status" value="1"/>
</dbReference>
<feature type="binding site" evidence="9">
    <location>
        <position position="145"/>
    </location>
    <ligand>
        <name>Ni(2+)</name>
        <dbReference type="ChEBI" id="CHEBI:49786"/>
    </ligand>
</feature>
<evidence type="ECO:0000313" key="11">
    <source>
        <dbReference type="Proteomes" id="UP000253250"/>
    </source>
</evidence>
<keyword evidence="7 9" id="KW-0408">Iron</keyword>
<evidence type="ECO:0000313" key="10">
    <source>
        <dbReference type="EMBL" id="RCN58293.1"/>
    </source>
</evidence>
<gene>
    <name evidence="9" type="primary">mtnD</name>
    <name evidence="10" type="ORF">C4900_00365</name>
</gene>
<keyword evidence="2 9" id="KW-0533">Nickel</keyword>
<proteinExistence type="inferred from homology"/>
<dbReference type="PANTHER" id="PTHR23418">
    <property type="entry name" value="ACIREDUCTONE DIOXYGENASE"/>
    <property type="match status" value="1"/>
</dbReference>
<dbReference type="OrthoDB" id="9795636at2"/>
<keyword evidence="8 9" id="KW-0486">Methionine biosynthesis</keyword>
<dbReference type="InterPro" id="IPR011051">
    <property type="entry name" value="RmlC_Cupin_sf"/>
</dbReference>
<accession>A0A368HFW5</accession>
<dbReference type="AlphaFoldDB" id="A0A368HFW5"/>
<dbReference type="GO" id="GO:0005506">
    <property type="term" value="F:iron ion binding"/>
    <property type="evidence" value="ECO:0007669"/>
    <property type="project" value="UniProtKB-UniRule"/>
</dbReference>
<evidence type="ECO:0000256" key="3">
    <source>
        <dbReference type="ARBA" id="ARBA00022605"/>
    </source>
</evidence>
<comment type="caution">
    <text evidence="10">The sequence shown here is derived from an EMBL/GenBank/DDBJ whole genome shotgun (WGS) entry which is preliminary data.</text>
</comment>
<evidence type="ECO:0000256" key="2">
    <source>
        <dbReference type="ARBA" id="ARBA00022596"/>
    </source>
</evidence>
<dbReference type="PANTHER" id="PTHR23418:SF0">
    <property type="entry name" value="ACIREDUCTONE DIOXYGENASE"/>
    <property type="match status" value="1"/>
</dbReference>
<comment type="catalytic activity">
    <reaction evidence="1 9">
        <text>1,2-dihydroxy-5-(methylsulfanyl)pent-1-en-3-one + O2 = 4-methylsulfanyl-2-oxobutanoate + formate + 2 H(+)</text>
        <dbReference type="Rhea" id="RHEA:24504"/>
        <dbReference type="ChEBI" id="CHEBI:15378"/>
        <dbReference type="ChEBI" id="CHEBI:15379"/>
        <dbReference type="ChEBI" id="CHEBI:15740"/>
        <dbReference type="ChEBI" id="CHEBI:16723"/>
        <dbReference type="ChEBI" id="CHEBI:49252"/>
        <dbReference type="EC" id="1.13.11.54"/>
    </reaction>
</comment>
<evidence type="ECO:0000256" key="9">
    <source>
        <dbReference type="HAMAP-Rule" id="MF_01682"/>
    </source>
</evidence>
<dbReference type="HAMAP" id="MF_01682">
    <property type="entry name" value="Salvage_MtnD"/>
    <property type="match status" value="1"/>
</dbReference>